<dbReference type="AlphaFoldDB" id="B8CVB5"/>
<evidence type="ECO:0000313" key="2">
    <source>
        <dbReference type="Proteomes" id="UP000000753"/>
    </source>
</evidence>
<dbReference type="KEGG" id="swp:swp_4976"/>
<proteinExistence type="predicted"/>
<gene>
    <name evidence="1" type="ordered locus">swp_4976</name>
</gene>
<dbReference type="RefSeq" id="WP_020914920.1">
    <property type="nucleotide sequence ID" value="NC_011566.1"/>
</dbReference>
<sequence length="43" mass="4933">MSCKTRRNKLMLNKQLSSALGKKLKLAGDEMPLSFDEFWNACK</sequence>
<name>B8CVB5_SHEPW</name>
<accession>B8CVB5</accession>
<organism evidence="1 2">
    <name type="scientific">Shewanella piezotolerans (strain WP3 / JCM 13877)</name>
    <dbReference type="NCBI Taxonomy" id="225849"/>
    <lineage>
        <taxon>Bacteria</taxon>
        <taxon>Pseudomonadati</taxon>
        <taxon>Pseudomonadota</taxon>
        <taxon>Gammaproteobacteria</taxon>
        <taxon>Alteromonadales</taxon>
        <taxon>Shewanellaceae</taxon>
        <taxon>Shewanella</taxon>
    </lineage>
</organism>
<dbReference type="Proteomes" id="UP000000753">
    <property type="component" value="Chromosome"/>
</dbReference>
<evidence type="ECO:0000313" key="1">
    <source>
        <dbReference type="EMBL" id="ACJ31591.1"/>
    </source>
</evidence>
<dbReference type="EMBL" id="CP000472">
    <property type="protein sequence ID" value="ACJ31591.1"/>
    <property type="molecule type" value="Genomic_DNA"/>
</dbReference>
<reference evidence="1 2" key="1">
    <citation type="journal article" date="2008" name="PLoS ONE">
        <title>Environmental adaptation: genomic analysis of the piezotolerant and psychrotolerant deep-sea iron reducing bacterium Shewanella piezotolerans WP3.</title>
        <authorList>
            <person name="Wang F."/>
            <person name="Wang J."/>
            <person name="Jian H."/>
            <person name="Zhang B."/>
            <person name="Li S."/>
            <person name="Wang F."/>
            <person name="Zeng X."/>
            <person name="Gao L."/>
            <person name="Bartlett D.H."/>
            <person name="Yu J."/>
            <person name="Hu S."/>
            <person name="Xiao X."/>
        </authorList>
    </citation>
    <scope>NUCLEOTIDE SEQUENCE [LARGE SCALE GENOMIC DNA]</scope>
    <source>
        <strain evidence="2">WP3 / JCM 13877</strain>
    </source>
</reference>
<dbReference type="HOGENOM" id="CLU_3239559_0_0_6"/>
<protein>
    <submittedName>
        <fullName evidence="1">Uncharacterized protein</fullName>
    </submittedName>
</protein>
<keyword evidence="2" id="KW-1185">Reference proteome</keyword>